<keyword evidence="2" id="KW-1185">Reference proteome</keyword>
<comment type="caution">
    <text evidence="1">The sequence shown here is derived from an EMBL/GenBank/DDBJ whole genome shotgun (WGS) entry which is preliminary data.</text>
</comment>
<protein>
    <submittedName>
        <fullName evidence="1">Sensor histidine kinase</fullName>
    </submittedName>
</protein>
<dbReference type="EMBL" id="JASNRB020000003">
    <property type="protein sequence ID" value="MFJ1467213.1"/>
    <property type="molecule type" value="Genomic_DNA"/>
</dbReference>
<name>A0ACC7M576_9BURK</name>
<dbReference type="Proteomes" id="UP001168096">
    <property type="component" value="Unassembled WGS sequence"/>
</dbReference>
<gene>
    <name evidence="1" type="ORF">QPK29_005770</name>
</gene>
<evidence type="ECO:0000313" key="2">
    <source>
        <dbReference type="Proteomes" id="UP001168096"/>
    </source>
</evidence>
<proteinExistence type="predicted"/>
<keyword evidence="1" id="KW-0808">Transferase</keyword>
<reference evidence="1" key="1">
    <citation type="submission" date="2024-11" db="EMBL/GenBank/DDBJ databases">
        <title>Description of Massilia orientalis sp. nov., isolated from rhizosphere soil of Ageratina adenophora.</title>
        <authorList>
            <person name="Wang Y."/>
        </authorList>
    </citation>
    <scope>NUCLEOTIDE SEQUENCE</scope>
    <source>
        <strain evidence="1">YIM B02787</strain>
    </source>
</reference>
<organism evidence="1 2">
    <name type="scientific">Massilia orientalis</name>
    <dbReference type="NCBI Taxonomy" id="3050128"/>
    <lineage>
        <taxon>Bacteria</taxon>
        <taxon>Pseudomonadati</taxon>
        <taxon>Pseudomonadota</taxon>
        <taxon>Betaproteobacteria</taxon>
        <taxon>Burkholderiales</taxon>
        <taxon>Oxalobacteraceae</taxon>
        <taxon>Telluria group</taxon>
        <taxon>Massilia</taxon>
    </lineage>
</organism>
<accession>A0ACC7M576</accession>
<sequence>MTTHPPPLAASLEPERQARLATIGQLAASIAHEVDQPLAAIALHAHAALRCIERAQAPAQAHAALCAVLEASQRASAIVKSVRALAGQVRLERTACRLDAAIDDVLAEYAADVRRHAIACRVTVAPGARTVAASPVQLRQLLRNLVGNAVDALSPVRGRSRSMAIRARVGAGAGGEIVVTVRDNGTGMDAATAADAFDPLATTKPHGMGLGLAICRAIVDAHGGRLWLDANPDHGATAGFALPRAAHAHPSTASVEAVHG</sequence>
<keyword evidence="1" id="KW-0418">Kinase</keyword>
<evidence type="ECO:0000313" key="1">
    <source>
        <dbReference type="EMBL" id="MFJ1467213.1"/>
    </source>
</evidence>